<gene>
    <name evidence="1" type="ORF">BU25DRAFT_400081</name>
</gene>
<dbReference type="EMBL" id="MU006734">
    <property type="protein sequence ID" value="KAF2623904.1"/>
    <property type="molecule type" value="Genomic_DNA"/>
</dbReference>
<protein>
    <submittedName>
        <fullName evidence="1">Uncharacterized protein</fullName>
    </submittedName>
</protein>
<evidence type="ECO:0000313" key="1">
    <source>
        <dbReference type="EMBL" id="KAF2623904.1"/>
    </source>
</evidence>
<reference evidence="1" key="1">
    <citation type="journal article" date="2020" name="Stud. Mycol.">
        <title>101 Dothideomycetes genomes: a test case for predicting lifestyles and emergence of pathogens.</title>
        <authorList>
            <person name="Haridas S."/>
            <person name="Albert R."/>
            <person name="Binder M."/>
            <person name="Bloem J."/>
            <person name="Labutti K."/>
            <person name="Salamov A."/>
            <person name="Andreopoulos B."/>
            <person name="Baker S."/>
            <person name="Barry K."/>
            <person name="Bills G."/>
            <person name="Bluhm B."/>
            <person name="Cannon C."/>
            <person name="Castanera R."/>
            <person name="Culley D."/>
            <person name="Daum C."/>
            <person name="Ezra D."/>
            <person name="Gonzalez J."/>
            <person name="Henrissat B."/>
            <person name="Kuo A."/>
            <person name="Liang C."/>
            <person name="Lipzen A."/>
            <person name="Lutzoni F."/>
            <person name="Magnuson J."/>
            <person name="Mondo S."/>
            <person name="Nolan M."/>
            <person name="Ohm R."/>
            <person name="Pangilinan J."/>
            <person name="Park H.-J."/>
            <person name="Ramirez L."/>
            <person name="Alfaro M."/>
            <person name="Sun H."/>
            <person name="Tritt A."/>
            <person name="Yoshinaga Y."/>
            <person name="Zwiers L.-H."/>
            <person name="Turgeon B."/>
            <person name="Goodwin S."/>
            <person name="Spatafora J."/>
            <person name="Crous P."/>
            <person name="Grigoriev I."/>
        </authorList>
    </citation>
    <scope>NUCLEOTIDE SEQUENCE</scope>
    <source>
        <strain evidence="1">CBS 525.71</strain>
    </source>
</reference>
<accession>A0ACB6RSK0</accession>
<comment type="caution">
    <text evidence="1">The sequence shown here is derived from an EMBL/GenBank/DDBJ whole genome shotgun (WGS) entry which is preliminary data.</text>
</comment>
<evidence type="ECO:0000313" key="2">
    <source>
        <dbReference type="Proteomes" id="UP000799754"/>
    </source>
</evidence>
<dbReference type="Proteomes" id="UP000799754">
    <property type="component" value="Unassembled WGS sequence"/>
</dbReference>
<proteinExistence type="predicted"/>
<name>A0ACB6RSK0_9PLEO</name>
<sequence>MASPSEPSSSKRRLGRRRLPPLEPGPALQFVVANHPDQFKAGKTMRHVRSHVMYKHRIERKTTSNDRTSTSLHRSASACASSTPSPAMTSSDASASDVDFLAPLLSRPRSSTWTGAPPEYTSYAPWPSTLRTLIHHILSSTHGAYARSAPPVFEDAPAFPFPGLYGTHSDPLDDLKQQYIDSSALFCQDKPWMQTICADHMSFLSHVSVSSVYRDLADGLWQDSSTTVRAKTQVLSMIAGRLETNDATILSILHLLLSETGGDESAFQVHYQGLQGLIHRRGGMGQLPHQVATYVTLLLTTLAMLKGLRELATSPAPSPVSQNTREPYPYISPLYAPHGNFIRFRSSCSVRTLDIINDMYTLTGDFVHGRDSNSAFIPTRYHRQIYERLLPYPSMQDSPTPDWLHESVRLAALVYTHAILHQTTFTNSANTIYQDPTMENTTLIFPLLEAVEHTDTTNSWGDMRGVFLWVCLIGGAASWASGEQRKIQHVSQPMAWARKCFSLSAIKAVVSVGLEYADGMMETSRTGLRVRYLLEGAGA</sequence>
<keyword evidence="2" id="KW-1185">Reference proteome</keyword>
<organism evidence="1 2">
    <name type="scientific">Macroventuria anomochaeta</name>
    <dbReference type="NCBI Taxonomy" id="301207"/>
    <lineage>
        <taxon>Eukaryota</taxon>
        <taxon>Fungi</taxon>
        <taxon>Dikarya</taxon>
        <taxon>Ascomycota</taxon>
        <taxon>Pezizomycotina</taxon>
        <taxon>Dothideomycetes</taxon>
        <taxon>Pleosporomycetidae</taxon>
        <taxon>Pleosporales</taxon>
        <taxon>Pleosporineae</taxon>
        <taxon>Didymellaceae</taxon>
        <taxon>Macroventuria</taxon>
    </lineage>
</organism>